<dbReference type="SUPFAM" id="SSF46626">
    <property type="entry name" value="Cytochrome c"/>
    <property type="match status" value="1"/>
</dbReference>
<dbReference type="PANTHER" id="PTHR33751:SF9">
    <property type="entry name" value="CYTOCHROME C4"/>
    <property type="match status" value="1"/>
</dbReference>
<keyword evidence="3 6" id="KW-0479">Metal-binding</keyword>
<dbReference type="Pfam" id="PF00034">
    <property type="entry name" value="Cytochrom_C"/>
    <property type="match status" value="1"/>
</dbReference>
<evidence type="ECO:0000313" key="10">
    <source>
        <dbReference type="Proteomes" id="UP000484885"/>
    </source>
</evidence>
<dbReference type="Proteomes" id="UP000484885">
    <property type="component" value="Unassembled WGS sequence"/>
</dbReference>
<keyword evidence="7" id="KW-0732">Signal</keyword>
<dbReference type="AlphaFoldDB" id="A0A845UUA9"/>
<dbReference type="InterPro" id="IPR009056">
    <property type="entry name" value="Cyt_c-like_dom"/>
</dbReference>
<evidence type="ECO:0000256" key="1">
    <source>
        <dbReference type="ARBA" id="ARBA00022448"/>
    </source>
</evidence>
<evidence type="ECO:0000256" key="5">
    <source>
        <dbReference type="ARBA" id="ARBA00023004"/>
    </source>
</evidence>
<feature type="signal peptide" evidence="7">
    <location>
        <begin position="1"/>
        <end position="21"/>
    </location>
</feature>
<dbReference type="Gene3D" id="1.10.760.10">
    <property type="entry name" value="Cytochrome c-like domain"/>
    <property type="match status" value="1"/>
</dbReference>
<dbReference type="PROSITE" id="PS51007">
    <property type="entry name" value="CYTC"/>
    <property type="match status" value="1"/>
</dbReference>
<feature type="chain" id="PRO_5032904614" evidence="7">
    <location>
        <begin position="22"/>
        <end position="109"/>
    </location>
</feature>
<protein>
    <submittedName>
        <fullName evidence="9">Cytochrome c</fullName>
    </submittedName>
</protein>
<feature type="domain" description="Cytochrome c" evidence="8">
    <location>
        <begin position="24"/>
        <end position="105"/>
    </location>
</feature>
<gene>
    <name evidence="9" type="ORF">G3I74_06710</name>
</gene>
<evidence type="ECO:0000313" key="9">
    <source>
        <dbReference type="EMBL" id="NDY95413.1"/>
    </source>
</evidence>
<proteinExistence type="predicted"/>
<comment type="caution">
    <text evidence="9">The sequence shown here is derived from an EMBL/GenBank/DDBJ whole genome shotgun (WGS) entry which is preliminary data.</text>
</comment>
<dbReference type="InterPro" id="IPR036909">
    <property type="entry name" value="Cyt_c-like_dom_sf"/>
</dbReference>
<accession>A0A845UUA9</accession>
<dbReference type="GO" id="GO:0009055">
    <property type="term" value="F:electron transfer activity"/>
    <property type="evidence" value="ECO:0007669"/>
    <property type="project" value="InterPro"/>
</dbReference>
<dbReference type="InterPro" id="IPR050597">
    <property type="entry name" value="Cytochrome_c_Oxidase_Subunit"/>
</dbReference>
<keyword evidence="5 6" id="KW-0408">Iron</keyword>
<evidence type="ECO:0000256" key="3">
    <source>
        <dbReference type="ARBA" id="ARBA00022723"/>
    </source>
</evidence>
<keyword evidence="2 6" id="KW-0349">Heme</keyword>
<evidence type="ECO:0000256" key="6">
    <source>
        <dbReference type="PROSITE-ProRule" id="PRU00433"/>
    </source>
</evidence>
<dbReference type="EMBL" id="JAAGSC010000039">
    <property type="protein sequence ID" value="NDY95413.1"/>
    <property type="molecule type" value="Genomic_DNA"/>
</dbReference>
<keyword evidence="4" id="KW-0249">Electron transport</keyword>
<name>A0A845UUA9_9GAMM</name>
<reference evidence="9 10" key="1">
    <citation type="submission" date="2020-02" db="EMBL/GenBank/DDBJ databases">
        <authorList>
            <person name="Zhang X.-Y."/>
        </authorList>
    </citation>
    <scope>NUCLEOTIDE SEQUENCE [LARGE SCALE GENOMIC DNA]</scope>
    <source>
        <strain evidence="9 10">C33</strain>
    </source>
</reference>
<dbReference type="GO" id="GO:0046872">
    <property type="term" value="F:metal ion binding"/>
    <property type="evidence" value="ECO:0007669"/>
    <property type="project" value="UniProtKB-KW"/>
</dbReference>
<dbReference type="RefSeq" id="WP_164210800.1">
    <property type="nucleotide sequence ID" value="NZ_JAAGSC010000039.1"/>
</dbReference>
<keyword evidence="10" id="KW-1185">Reference proteome</keyword>
<sequence>MLKKTLLAALTASALVAVAHAEEGDPDEGRTIAFTCLGCHGIPFQTNVYPTYFVPRIKGQTAGYIESALRSYREGSRRHATMQAQANTLSDEDIRNVAAYFASFGEDRS</sequence>
<keyword evidence="1" id="KW-0813">Transport</keyword>
<dbReference type="PANTHER" id="PTHR33751">
    <property type="entry name" value="CBB3-TYPE CYTOCHROME C OXIDASE SUBUNIT FIXP"/>
    <property type="match status" value="1"/>
</dbReference>
<evidence type="ECO:0000256" key="2">
    <source>
        <dbReference type="ARBA" id="ARBA00022617"/>
    </source>
</evidence>
<dbReference type="GO" id="GO:0020037">
    <property type="term" value="F:heme binding"/>
    <property type="evidence" value="ECO:0007669"/>
    <property type="project" value="InterPro"/>
</dbReference>
<evidence type="ECO:0000256" key="4">
    <source>
        <dbReference type="ARBA" id="ARBA00022982"/>
    </source>
</evidence>
<evidence type="ECO:0000256" key="7">
    <source>
        <dbReference type="SAM" id="SignalP"/>
    </source>
</evidence>
<organism evidence="9 10">
    <name type="scientific">Wenzhouxiangella limi</name>
    <dbReference type="NCBI Taxonomy" id="2707351"/>
    <lineage>
        <taxon>Bacteria</taxon>
        <taxon>Pseudomonadati</taxon>
        <taxon>Pseudomonadota</taxon>
        <taxon>Gammaproteobacteria</taxon>
        <taxon>Chromatiales</taxon>
        <taxon>Wenzhouxiangellaceae</taxon>
        <taxon>Wenzhouxiangella</taxon>
    </lineage>
</organism>
<evidence type="ECO:0000259" key="8">
    <source>
        <dbReference type="PROSITE" id="PS51007"/>
    </source>
</evidence>